<dbReference type="EMBL" id="CP012752">
    <property type="protein sequence ID" value="ALG06005.1"/>
    <property type="molecule type" value="Genomic_DNA"/>
</dbReference>
<dbReference type="GO" id="GO:0003700">
    <property type="term" value="F:DNA-binding transcription factor activity"/>
    <property type="evidence" value="ECO:0007669"/>
    <property type="project" value="InterPro"/>
</dbReference>
<dbReference type="AlphaFoldDB" id="A0A0N9HJ43"/>
<proteinExistence type="predicted"/>
<dbReference type="GO" id="GO:0006352">
    <property type="term" value="P:DNA-templated transcription initiation"/>
    <property type="evidence" value="ECO:0007669"/>
    <property type="project" value="InterPro"/>
</dbReference>
<reference evidence="1 2" key="1">
    <citation type="submission" date="2015-07" db="EMBL/GenBank/DDBJ databases">
        <title>Genome sequencing of Kibdelosporangium phytohabitans.</title>
        <authorList>
            <person name="Qin S."/>
            <person name="Xing K."/>
        </authorList>
    </citation>
    <scope>NUCLEOTIDE SEQUENCE [LARGE SCALE GENOMIC DNA]</scope>
    <source>
        <strain evidence="1 2">KLBMP1111</strain>
    </source>
</reference>
<keyword evidence="2" id="KW-1185">Reference proteome</keyword>
<dbReference type="Gene3D" id="1.10.1740.10">
    <property type="match status" value="1"/>
</dbReference>
<evidence type="ECO:0000313" key="1">
    <source>
        <dbReference type="EMBL" id="ALG06005.1"/>
    </source>
</evidence>
<dbReference type="InterPro" id="IPR013325">
    <property type="entry name" value="RNA_pol_sigma_r2"/>
</dbReference>
<dbReference type="Proteomes" id="UP000063699">
    <property type="component" value="Chromosome"/>
</dbReference>
<name>A0A0N9HJ43_9PSEU</name>
<organism evidence="1 2">
    <name type="scientific">Kibdelosporangium phytohabitans</name>
    <dbReference type="NCBI Taxonomy" id="860235"/>
    <lineage>
        <taxon>Bacteria</taxon>
        <taxon>Bacillati</taxon>
        <taxon>Actinomycetota</taxon>
        <taxon>Actinomycetes</taxon>
        <taxon>Pseudonocardiales</taxon>
        <taxon>Pseudonocardiaceae</taxon>
        <taxon>Kibdelosporangium</taxon>
    </lineage>
</organism>
<sequence length="118" mass="12947">MILVPVFVNEVGDLGGWLARRVSCWGAATVRIDPPANDPVPWEGLSGAERHAVCLAESRKGNRRARVTLVKDLTPLVWHVARGNGLNRGDAEEVTQAVWLSSSRTWTPSRSPDRLPRG</sequence>
<dbReference type="KEGG" id="kphy:AOZ06_02895"/>
<gene>
    <name evidence="1" type="ORF">AOZ06_02895</name>
</gene>
<evidence type="ECO:0000313" key="2">
    <source>
        <dbReference type="Proteomes" id="UP000063699"/>
    </source>
</evidence>
<accession>A0A0N9HJ43</accession>
<protein>
    <submittedName>
        <fullName evidence="1">Uncharacterized protein</fullName>
    </submittedName>
</protein>
<dbReference type="SUPFAM" id="SSF88946">
    <property type="entry name" value="Sigma2 domain of RNA polymerase sigma factors"/>
    <property type="match status" value="1"/>
</dbReference>